<reference evidence="2 3" key="1">
    <citation type="submission" date="2017-11" db="EMBL/GenBank/DDBJ databases">
        <title>De-novo sequencing of pomegranate (Punica granatum L.) genome.</title>
        <authorList>
            <person name="Akparov Z."/>
            <person name="Amiraslanov A."/>
            <person name="Hajiyeva S."/>
            <person name="Abbasov M."/>
            <person name="Kaur K."/>
            <person name="Hamwieh A."/>
            <person name="Solovyev V."/>
            <person name="Salamov A."/>
            <person name="Braich B."/>
            <person name="Kosarev P."/>
            <person name="Mahmoud A."/>
            <person name="Hajiyev E."/>
            <person name="Babayeva S."/>
            <person name="Izzatullayeva V."/>
            <person name="Mammadov A."/>
            <person name="Mammadov A."/>
            <person name="Sharifova S."/>
            <person name="Ojaghi J."/>
            <person name="Eynullazada K."/>
            <person name="Bayramov B."/>
            <person name="Abdulazimova A."/>
            <person name="Shahmuradov I."/>
        </authorList>
    </citation>
    <scope>NUCLEOTIDE SEQUENCE [LARGE SCALE GENOMIC DNA]</scope>
    <source>
        <strain evidence="3">cv. AG2017</strain>
        <tissue evidence="2">Leaf</tissue>
    </source>
</reference>
<protein>
    <recommendedName>
        <fullName evidence="1">Reverse transcriptase Ty1/copia-type domain-containing protein</fullName>
    </recommendedName>
</protein>
<dbReference type="InterPro" id="IPR013103">
    <property type="entry name" value="RVT_2"/>
</dbReference>
<dbReference type="AlphaFoldDB" id="A0A2I0JW90"/>
<gene>
    <name evidence="2" type="ORF">CRG98_019467</name>
</gene>
<proteinExistence type="predicted"/>
<dbReference type="EMBL" id="PGOL01001187">
    <property type="protein sequence ID" value="PKI60123.1"/>
    <property type="molecule type" value="Genomic_DNA"/>
</dbReference>
<dbReference type="STRING" id="22663.A0A2I0JW90"/>
<evidence type="ECO:0000313" key="3">
    <source>
        <dbReference type="Proteomes" id="UP000233551"/>
    </source>
</evidence>
<evidence type="ECO:0000313" key="2">
    <source>
        <dbReference type="EMBL" id="PKI60123.1"/>
    </source>
</evidence>
<dbReference type="Pfam" id="PF07727">
    <property type="entry name" value="RVT_2"/>
    <property type="match status" value="1"/>
</dbReference>
<accession>A0A2I0JW90</accession>
<dbReference type="Proteomes" id="UP000233551">
    <property type="component" value="Unassembled WGS sequence"/>
</dbReference>
<keyword evidence="3" id="KW-1185">Reference proteome</keyword>
<dbReference type="SUPFAM" id="SSF56672">
    <property type="entry name" value="DNA/RNA polymerases"/>
    <property type="match status" value="1"/>
</dbReference>
<feature type="domain" description="Reverse transcriptase Ty1/copia-type" evidence="1">
    <location>
        <begin position="110"/>
        <end position="247"/>
    </location>
</feature>
<name>A0A2I0JW90_PUNGR</name>
<sequence>MPFHEPCSPATLPSKLHVPTPEIHDQSIESGIPVGDVVGNDVAPATQNTHRMVTRSKDGTLPPPRFTISRHPSTFSFSTALQEPQTFAQARKHCAWREAMKEEYLVLLQNHTWDHVPPSSAQNVVGCKWVYRIKQKADGTIDHYKARLATKGFNQRERVDYSETFSPVIKPVTIRTILSIAVSSQWQIRQLDVKNAFFHGHLAEEVYMSQPPGFIDASRLNHVCRLRRSLYGLKQAPRAWFQRLNTYL</sequence>
<comment type="caution">
    <text evidence="2">The sequence shown here is derived from an EMBL/GenBank/DDBJ whole genome shotgun (WGS) entry which is preliminary data.</text>
</comment>
<organism evidence="2 3">
    <name type="scientific">Punica granatum</name>
    <name type="common">Pomegranate</name>
    <dbReference type="NCBI Taxonomy" id="22663"/>
    <lineage>
        <taxon>Eukaryota</taxon>
        <taxon>Viridiplantae</taxon>
        <taxon>Streptophyta</taxon>
        <taxon>Embryophyta</taxon>
        <taxon>Tracheophyta</taxon>
        <taxon>Spermatophyta</taxon>
        <taxon>Magnoliopsida</taxon>
        <taxon>eudicotyledons</taxon>
        <taxon>Gunneridae</taxon>
        <taxon>Pentapetalae</taxon>
        <taxon>rosids</taxon>
        <taxon>malvids</taxon>
        <taxon>Myrtales</taxon>
        <taxon>Lythraceae</taxon>
        <taxon>Punica</taxon>
    </lineage>
</organism>
<evidence type="ECO:0000259" key="1">
    <source>
        <dbReference type="Pfam" id="PF07727"/>
    </source>
</evidence>
<dbReference type="InterPro" id="IPR043502">
    <property type="entry name" value="DNA/RNA_pol_sf"/>
</dbReference>